<keyword evidence="1" id="KW-0472">Membrane</keyword>
<comment type="caution">
    <text evidence="2">The sequence shown here is derived from an EMBL/GenBank/DDBJ whole genome shotgun (WGS) entry which is preliminary data.</text>
</comment>
<keyword evidence="3" id="KW-1185">Reference proteome</keyword>
<sequence>MMRCEDAQQQMAAFAVDKTTLELSILLTEHLDACLDCRIWHEEVLAMLQIWMEEDQPIPEIDMVSAVMEQIESLPPVKKLGFSKFTVLYHYGIAASLAFALFYFGVFEHVGINISHTIQHMSEKHVLLDR</sequence>
<evidence type="ECO:0008006" key="4">
    <source>
        <dbReference type="Google" id="ProtNLM"/>
    </source>
</evidence>
<evidence type="ECO:0000313" key="2">
    <source>
        <dbReference type="EMBL" id="MEC0225832.1"/>
    </source>
</evidence>
<reference evidence="2 3" key="1">
    <citation type="submission" date="2023-03" db="EMBL/GenBank/DDBJ databases">
        <title>Bacillus Genome Sequencing.</title>
        <authorList>
            <person name="Dunlap C."/>
        </authorList>
    </citation>
    <scope>NUCLEOTIDE SEQUENCE [LARGE SCALE GENOMIC DNA]</scope>
    <source>
        <strain evidence="2 3">BD-533</strain>
    </source>
</reference>
<gene>
    <name evidence="2" type="ORF">P4I72_01680</name>
</gene>
<evidence type="ECO:0000313" key="3">
    <source>
        <dbReference type="Proteomes" id="UP001338137"/>
    </source>
</evidence>
<dbReference type="EMBL" id="JARLKY010000004">
    <property type="protein sequence ID" value="MEC0225832.1"/>
    <property type="molecule type" value="Genomic_DNA"/>
</dbReference>
<evidence type="ECO:0000256" key="1">
    <source>
        <dbReference type="SAM" id="Phobius"/>
    </source>
</evidence>
<organism evidence="2 3">
    <name type="scientific">Paenibacillus alba</name>
    <dbReference type="NCBI Taxonomy" id="1197127"/>
    <lineage>
        <taxon>Bacteria</taxon>
        <taxon>Bacillati</taxon>
        <taxon>Bacillota</taxon>
        <taxon>Bacilli</taxon>
        <taxon>Bacillales</taxon>
        <taxon>Paenibacillaceae</taxon>
        <taxon>Paenibacillus</taxon>
    </lineage>
</organism>
<keyword evidence="1" id="KW-0812">Transmembrane</keyword>
<protein>
    <recommendedName>
        <fullName evidence="4">Zf-HC2 domain-containing protein</fullName>
    </recommendedName>
</protein>
<proteinExistence type="predicted"/>
<name>A0ABU6FVC4_9BACL</name>
<feature type="transmembrane region" description="Helical" evidence="1">
    <location>
        <begin position="88"/>
        <end position="106"/>
    </location>
</feature>
<dbReference type="RefSeq" id="WP_173226421.1">
    <property type="nucleotide sequence ID" value="NZ_JABMKZ010000039.1"/>
</dbReference>
<keyword evidence="1" id="KW-1133">Transmembrane helix</keyword>
<accession>A0ABU6FVC4</accession>
<dbReference type="Proteomes" id="UP001338137">
    <property type="component" value="Unassembled WGS sequence"/>
</dbReference>